<proteinExistence type="predicted"/>
<accession>A0ABN8Y029</accession>
<sequence>MNQRGEAARSPLPPGPTPAQCAFLRGDAARAPPERAPSGLPSPWRHSKTHTPTPWKPDFFFFLFLRKRKQKKKSYKELSAARVFHIPSPDPSPQSDFWSRRAQLKRSAGSPPAPPPRQPRPGRTQVLSGPGASTAPPERG</sequence>
<evidence type="ECO:0000313" key="3">
    <source>
        <dbReference type="Proteomes" id="UP001176941"/>
    </source>
</evidence>
<organism evidence="2 3">
    <name type="scientific">Rangifer tarandus platyrhynchus</name>
    <name type="common">Svalbard reindeer</name>
    <dbReference type="NCBI Taxonomy" id="3082113"/>
    <lineage>
        <taxon>Eukaryota</taxon>
        <taxon>Metazoa</taxon>
        <taxon>Chordata</taxon>
        <taxon>Craniata</taxon>
        <taxon>Vertebrata</taxon>
        <taxon>Euteleostomi</taxon>
        <taxon>Mammalia</taxon>
        <taxon>Eutheria</taxon>
        <taxon>Laurasiatheria</taxon>
        <taxon>Artiodactyla</taxon>
        <taxon>Ruminantia</taxon>
        <taxon>Pecora</taxon>
        <taxon>Cervidae</taxon>
        <taxon>Odocoileinae</taxon>
        <taxon>Rangifer</taxon>
    </lineage>
</organism>
<feature type="region of interest" description="Disordered" evidence="1">
    <location>
        <begin position="1"/>
        <end position="56"/>
    </location>
</feature>
<dbReference type="Proteomes" id="UP001176941">
    <property type="component" value="Chromosome 11"/>
</dbReference>
<reference evidence="2" key="1">
    <citation type="submission" date="2023-04" db="EMBL/GenBank/DDBJ databases">
        <authorList>
            <consortium name="ELIXIR-Norway"/>
        </authorList>
    </citation>
    <scope>NUCLEOTIDE SEQUENCE [LARGE SCALE GENOMIC DNA]</scope>
</reference>
<gene>
    <name evidence="2" type="ORF">MRATA1EN1_LOCUS3685</name>
</gene>
<keyword evidence="3" id="KW-1185">Reference proteome</keyword>
<evidence type="ECO:0000256" key="1">
    <source>
        <dbReference type="SAM" id="MobiDB-lite"/>
    </source>
</evidence>
<feature type="region of interest" description="Disordered" evidence="1">
    <location>
        <begin position="74"/>
        <end position="140"/>
    </location>
</feature>
<evidence type="ECO:0000313" key="2">
    <source>
        <dbReference type="EMBL" id="CAI9154723.1"/>
    </source>
</evidence>
<name>A0ABN8Y029_RANTA</name>
<dbReference type="EMBL" id="OX459947">
    <property type="protein sequence ID" value="CAI9154723.1"/>
    <property type="molecule type" value="Genomic_DNA"/>
</dbReference>
<protein>
    <submittedName>
        <fullName evidence="2">Uncharacterized protein</fullName>
    </submittedName>
</protein>